<proteinExistence type="predicted"/>
<accession>A0A0A8Y1G6</accession>
<dbReference type="EMBL" id="GBRH01278987">
    <property type="protein sequence ID" value="JAD18908.1"/>
    <property type="molecule type" value="Transcribed_RNA"/>
</dbReference>
<reference evidence="1" key="2">
    <citation type="journal article" date="2015" name="Data Brief">
        <title>Shoot transcriptome of the giant reed, Arundo donax.</title>
        <authorList>
            <person name="Barrero R.A."/>
            <person name="Guerrero F.D."/>
            <person name="Moolhuijzen P."/>
            <person name="Goolsby J.A."/>
            <person name="Tidwell J."/>
            <person name="Bellgard S.E."/>
            <person name="Bellgard M.I."/>
        </authorList>
    </citation>
    <scope>NUCLEOTIDE SEQUENCE</scope>
    <source>
        <tissue evidence="1">Shoot tissue taken approximately 20 cm above the soil surface</tissue>
    </source>
</reference>
<dbReference type="AlphaFoldDB" id="A0A0A8Y1G6"/>
<reference evidence="1" key="1">
    <citation type="submission" date="2014-09" db="EMBL/GenBank/DDBJ databases">
        <authorList>
            <person name="Magalhaes I.L.F."/>
            <person name="Oliveira U."/>
            <person name="Santos F.R."/>
            <person name="Vidigal T.H.D.A."/>
            <person name="Brescovit A.D."/>
            <person name="Santos A.J."/>
        </authorList>
    </citation>
    <scope>NUCLEOTIDE SEQUENCE</scope>
    <source>
        <tissue evidence="1">Shoot tissue taken approximately 20 cm above the soil surface</tissue>
    </source>
</reference>
<name>A0A0A8Y1G6_ARUDO</name>
<protein>
    <submittedName>
        <fullName evidence="1">Uncharacterized protein</fullName>
    </submittedName>
</protein>
<organism evidence="1">
    <name type="scientific">Arundo donax</name>
    <name type="common">Giant reed</name>
    <name type="synonym">Donax arundinaceus</name>
    <dbReference type="NCBI Taxonomy" id="35708"/>
    <lineage>
        <taxon>Eukaryota</taxon>
        <taxon>Viridiplantae</taxon>
        <taxon>Streptophyta</taxon>
        <taxon>Embryophyta</taxon>
        <taxon>Tracheophyta</taxon>
        <taxon>Spermatophyta</taxon>
        <taxon>Magnoliopsida</taxon>
        <taxon>Liliopsida</taxon>
        <taxon>Poales</taxon>
        <taxon>Poaceae</taxon>
        <taxon>PACMAD clade</taxon>
        <taxon>Arundinoideae</taxon>
        <taxon>Arundineae</taxon>
        <taxon>Arundo</taxon>
    </lineage>
</organism>
<sequence length="40" mass="4696">MLLLFLWTNNQISYSVFVPASNPVEWCILFLQQIKNDVIP</sequence>
<evidence type="ECO:0000313" key="1">
    <source>
        <dbReference type="EMBL" id="JAD18908.1"/>
    </source>
</evidence>